<organism evidence="2 3">
    <name type="scientific">Morus notabilis</name>
    <dbReference type="NCBI Taxonomy" id="981085"/>
    <lineage>
        <taxon>Eukaryota</taxon>
        <taxon>Viridiplantae</taxon>
        <taxon>Streptophyta</taxon>
        <taxon>Embryophyta</taxon>
        <taxon>Tracheophyta</taxon>
        <taxon>Spermatophyta</taxon>
        <taxon>Magnoliopsida</taxon>
        <taxon>eudicotyledons</taxon>
        <taxon>Gunneridae</taxon>
        <taxon>Pentapetalae</taxon>
        <taxon>rosids</taxon>
        <taxon>fabids</taxon>
        <taxon>Rosales</taxon>
        <taxon>Moraceae</taxon>
        <taxon>Moreae</taxon>
        <taxon>Morus</taxon>
    </lineage>
</organism>
<evidence type="ECO:0000256" key="1">
    <source>
        <dbReference type="PROSITE-ProRule" id="PRU00023"/>
    </source>
</evidence>
<keyword evidence="1" id="KW-0040">ANK repeat</keyword>
<dbReference type="Gene3D" id="1.25.40.20">
    <property type="entry name" value="Ankyrin repeat-containing domain"/>
    <property type="match status" value="1"/>
</dbReference>
<dbReference type="SUPFAM" id="SSF48403">
    <property type="entry name" value="Ankyrin repeat"/>
    <property type="match status" value="1"/>
</dbReference>
<dbReference type="PANTHER" id="PTHR24121:SF16">
    <property type="entry name" value="NON-SPECIFIC SERINE_THREONINE PROTEIN KINASE"/>
    <property type="match status" value="1"/>
</dbReference>
<dbReference type="PROSITE" id="PS50088">
    <property type="entry name" value="ANK_REPEAT"/>
    <property type="match status" value="1"/>
</dbReference>
<dbReference type="Pfam" id="PF12796">
    <property type="entry name" value="Ank_2"/>
    <property type="match status" value="1"/>
</dbReference>
<dbReference type="InterPro" id="IPR002110">
    <property type="entry name" value="Ankyrin_rpt"/>
</dbReference>
<keyword evidence="3" id="KW-1185">Reference proteome</keyword>
<name>W9QNA4_9ROSA</name>
<dbReference type="PANTHER" id="PTHR24121">
    <property type="entry name" value="NO MECHANORECEPTOR POTENTIAL C, ISOFORM D-RELATED"/>
    <property type="match status" value="1"/>
</dbReference>
<evidence type="ECO:0000313" key="3">
    <source>
        <dbReference type="Proteomes" id="UP000030645"/>
    </source>
</evidence>
<protein>
    <submittedName>
        <fullName evidence="2">Uncharacterized protein</fullName>
    </submittedName>
</protein>
<sequence length="305" mass="34883">MAGCDHKIANEVDFERHRQLFDAVRQGNWQESKTYLDQNPDAVRSRIDFSNKTPLHVAVSAGHLHIVEELVQLMTEEDMLMERKDGLTVLAAAIGIGNISIAKCLIRKNKILVSVARENWVLPVIDAVCYDYHEMARYLYTETPEEDLTLRDNGKIGSSLVTNCINQNQFVILKYYDTTDIPIHLLGRRQGLTTTADPYDRYPVRSLASSITKPVFACRSQLGFWKRWVYDRIHIASRAANQIYIDVQNREDSQIDENDLTPIRSEKPDPSSFIEALANSAFIPTYPILNNQGSVHFTFVLEFEF</sequence>
<evidence type="ECO:0000313" key="2">
    <source>
        <dbReference type="EMBL" id="EXB44297.1"/>
    </source>
</evidence>
<dbReference type="AlphaFoldDB" id="W9QNA4"/>
<dbReference type="SMART" id="SM00248">
    <property type="entry name" value="ANK"/>
    <property type="match status" value="3"/>
</dbReference>
<feature type="repeat" description="ANK" evidence="1">
    <location>
        <begin position="50"/>
        <end position="72"/>
    </location>
</feature>
<dbReference type="Proteomes" id="UP000030645">
    <property type="component" value="Unassembled WGS sequence"/>
</dbReference>
<dbReference type="eggNOG" id="KOG0504">
    <property type="taxonomic scope" value="Eukaryota"/>
</dbReference>
<reference evidence="3" key="1">
    <citation type="submission" date="2013-01" db="EMBL/GenBank/DDBJ databases">
        <title>Draft Genome Sequence of a Mulberry Tree, Morus notabilis C.K. Schneid.</title>
        <authorList>
            <person name="He N."/>
            <person name="Zhao S."/>
        </authorList>
    </citation>
    <scope>NUCLEOTIDE SEQUENCE</scope>
</reference>
<dbReference type="InterPro" id="IPR036770">
    <property type="entry name" value="Ankyrin_rpt-contain_sf"/>
</dbReference>
<dbReference type="EMBL" id="KE343860">
    <property type="protein sequence ID" value="EXB44297.1"/>
    <property type="molecule type" value="Genomic_DNA"/>
</dbReference>
<dbReference type="PROSITE" id="PS50297">
    <property type="entry name" value="ANK_REP_REGION"/>
    <property type="match status" value="1"/>
</dbReference>
<gene>
    <name evidence="2" type="ORF">L484_012216</name>
</gene>
<proteinExistence type="predicted"/>
<dbReference type="STRING" id="981085.W9QNA4"/>
<accession>W9QNA4</accession>